<feature type="transmembrane region" description="Helical" evidence="2">
    <location>
        <begin position="89"/>
        <end position="108"/>
    </location>
</feature>
<keyword evidence="2" id="KW-1133">Transmembrane helix</keyword>
<dbReference type="Pfam" id="PF11915">
    <property type="entry name" value="DUF3433"/>
    <property type="match status" value="2"/>
</dbReference>
<dbReference type="PANTHER" id="PTHR37544">
    <property type="entry name" value="SPRAY-RELATED"/>
    <property type="match status" value="1"/>
</dbReference>
<feature type="transmembrane region" description="Helical" evidence="2">
    <location>
        <begin position="672"/>
        <end position="704"/>
    </location>
</feature>
<feature type="region of interest" description="Disordered" evidence="1">
    <location>
        <begin position="1"/>
        <end position="33"/>
    </location>
</feature>
<gene>
    <name evidence="3" type="ORF">IWX46DRAFT_262723</name>
</gene>
<evidence type="ECO:0000313" key="4">
    <source>
        <dbReference type="Proteomes" id="UP001365128"/>
    </source>
</evidence>
<keyword evidence="4" id="KW-1185">Reference proteome</keyword>
<proteinExistence type="predicted"/>
<evidence type="ECO:0000256" key="1">
    <source>
        <dbReference type="SAM" id="MobiDB-lite"/>
    </source>
</evidence>
<evidence type="ECO:0000313" key="3">
    <source>
        <dbReference type="EMBL" id="KAK7536521.1"/>
    </source>
</evidence>
<feature type="transmembrane region" description="Helical" evidence="2">
    <location>
        <begin position="54"/>
        <end position="74"/>
    </location>
</feature>
<feature type="transmembrane region" description="Helical" evidence="2">
    <location>
        <begin position="1099"/>
        <end position="1118"/>
    </location>
</feature>
<comment type="caution">
    <text evidence="3">The sequence shown here is derived from an EMBL/GenBank/DDBJ whole genome shotgun (WGS) entry which is preliminary data.</text>
</comment>
<protein>
    <submittedName>
        <fullName evidence="3">Uncharacterized protein</fullName>
    </submittedName>
</protein>
<feature type="transmembrane region" description="Helical" evidence="2">
    <location>
        <begin position="626"/>
        <end position="652"/>
    </location>
</feature>
<name>A0ABR1LPT4_9PEZI</name>
<feature type="transmembrane region" description="Helical" evidence="2">
    <location>
        <begin position="739"/>
        <end position="760"/>
    </location>
</feature>
<keyword evidence="2" id="KW-0472">Membrane</keyword>
<sequence length="1201" mass="131694">MAQVAPSKNGVIQTKEGREQVQEASSSSDDGREMEKMSNRLLEWTPSFLQKKSILAFIACYFLLLLGLVILAIVDTKKNGIATAKSTNHYLWTYGPTAVLAIVAALWGQVEHRTKQAMPWVLLQKETTISSDTLLLDYITVSETEAFIKSLRHAYWPVVITIVGSLLIKLLTVASTGLLVLQNTQIQHPNCQLVTSNDFVNTFESSAIGSSPVLSTLAINNGTLAYTPGTTRDMAFQTLNLSSPLSGAGNFQIESVARAFQGELDCETAKIRSYDTFCSDIHCHGIDVHIDIDSPSCQLRNMTYGNGCSDSDPATDECDFGDVFPINCTNTAGSPDAQRLVVIVGRIYQNVSGYSFNTTILPDQTTTLICSPKYSINDVLVRTDLIGNLLGNATTTSTSAAGALGFTGWDLLEGLQTSTEAAGLILDSPYAYSSLAAKPWLQMWAFLETFSNNTYDISELKNPDTLKKVSNDLFSMATAQMAKQDLMEPVRKETTGTCYSTAQRLRVRGLSLYLMAASLVLKIVVALAMLSMAPRNFTPRDPSTIGSLALILANSPSLLDRLCHQGSSELESIRSHLLGTKCRSIVQNVESRCHFSVEILTDMKSDVSAVENTREKDMKIKWWRPLSILPIFKVVVAISLILVAVALEILYWRSEKSNGLAQVDAQGYIRFVWVYVPAIVMLIAQTLVGTIAFGIVFIFPFYVLRTKYSSTRNDIVREYVSKTAIQSLWNSAMNKHFPVFLMAVTMLMAPLLTIVVSGLYTAQPIETRQLVTLSTVNQFNSSFRAEDLGQGSSYDAFKQASLNIGLLTTQNFSFPAWTHDELAFPEVEFQDAVMQDRLSNFTANNGSKLYTRLPAIRGDLDCSLTPGAPKNISDWLYGNVNFTEYTELGCSMQGAWPLPGSDAFGFFDISNTDDTDANFGNTLCGAYGTNDSNWRAFTCAFKIQQFSTSVTLSSTSFAILDANIDSSIPPQTFSNQTFATDFMPAFPSVMIPSIFGSANFAGPVSGFYDPAFQAVIYQAGTTEDPKAFPMRDYMDDAGFRKIAAGLTHVYRIVVAQTANLAIRVPFDADAAHAPAATTTATLTNPHVYRLKQSGVSTRILDALLVALALCIGLSFWVMDTRRVLPKNPASIAAGASLLAGNMEMFSAEKFNGEAQWWDDKELERRGVWQGYVFSLGWWSSGVQGPHGEVKRFGIDVGRADR</sequence>
<reference evidence="3 4" key="1">
    <citation type="submission" date="2024-04" db="EMBL/GenBank/DDBJ databases">
        <title>Phyllosticta paracitricarpa is synonymous to the EU quarantine fungus P. citricarpa based on phylogenomic analyses.</title>
        <authorList>
            <consortium name="Lawrence Berkeley National Laboratory"/>
            <person name="Van Ingen-Buijs V.A."/>
            <person name="Van Westerhoven A.C."/>
            <person name="Haridas S."/>
            <person name="Skiadas P."/>
            <person name="Martin F."/>
            <person name="Groenewald J.Z."/>
            <person name="Crous P.W."/>
            <person name="Seidl M.F."/>
        </authorList>
    </citation>
    <scope>NUCLEOTIDE SEQUENCE [LARGE SCALE GENOMIC DNA]</scope>
    <source>
        <strain evidence="3 4">CBS 122670</strain>
    </source>
</reference>
<keyword evidence="2" id="KW-0812">Transmembrane</keyword>
<accession>A0ABR1LPT4</accession>
<feature type="transmembrane region" description="Helical" evidence="2">
    <location>
        <begin position="510"/>
        <end position="530"/>
    </location>
</feature>
<evidence type="ECO:0000256" key="2">
    <source>
        <dbReference type="SAM" id="Phobius"/>
    </source>
</evidence>
<dbReference type="InterPro" id="IPR021840">
    <property type="entry name" value="DUF3433"/>
</dbReference>
<dbReference type="PANTHER" id="PTHR37544:SF3">
    <property type="entry name" value="SPRAY"/>
    <property type="match status" value="1"/>
</dbReference>
<dbReference type="EMBL" id="JBBPDW010000036">
    <property type="protein sequence ID" value="KAK7536521.1"/>
    <property type="molecule type" value="Genomic_DNA"/>
</dbReference>
<feature type="transmembrane region" description="Helical" evidence="2">
    <location>
        <begin position="154"/>
        <end position="181"/>
    </location>
</feature>
<dbReference type="Proteomes" id="UP001365128">
    <property type="component" value="Unassembled WGS sequence"/>
</dbReference>
<organism evidence="3 4">
    <name type="scientific">Phyllosticta citricarpa</name>
    <dbReference type="NCBI Taxonomy" id="55181"/>
    <lineage>
        <taxon>Eukaryota</taxon>
        <taxon>Fungi</taxon>
        <taxon>Dikarya</taxon>
        <taxon>Ascomycota</taxon>
        <taxon>Pezizomycotina</taxon>
        <taxon>Dothideomycetes</taxon>
        <taxon>Dothideomycetes incertae sedis</taxon>
        <taxon>Botryosphaeriales</taxon>
        <taxon>Phyllostictaceae</taxon>
        <taxon>Phyllosticta</taxon>
    </lineage>
</organism>